<feature type="region of interest" description="Disordered" evidence="3">
    <location>
        <begin position="552"/>
        <end position="722"/>
    </location>
</feature>
<dbReference type="InterPro" id="IPR002928">
    <property type="entry name" value="Myosin_tail"/>
</dbReference>
<feature type="region of interest" description="Disordered" evidence="3">
    <location>
        <begin position="260"/>
        <end position="279"/>
    </location>
</feature>
<evidence type="ECO:0000256" key="3">
    <source>
        <dbReference type="SAM" id="MobiDB-lite"/>
    </source>
</evidence>
<keyword evidence="1" id="KW-0175">Coiled coil</keyword>
<feature type="compositionally biased region" description="Low complexity" evidence="3">
    <location>
        <begin position="603"/>
        <end position="639"/>
    </location>
</feature>
<feature type="region of interest" description="Disordered" evidence="3">
    <location>
        <begin position="34"/>
        <end position="83"/>
    </location>
</feature>
<feature type="compositionally biased region" description="Acidic residues" evidence="3">
    <location>
        <begin position="1018"/>
        <end position="1031"/>
    </location>
</feature>
<accession>A0A8S4A6Z8</accession>
<comment type="caution">
    <text evidence="5">The sequence shown here is derived from an EMBL/GenBank/DDBJ whole genome shotgun (WGS) entry which is preliminary data.</text>
</comment>
<evidence type="ECO:0000259" key="4">
    <source>
        <dbReference type="Pfam" id="PF01576"/>
    </source>
</evidence>
<evidence type="ECO:0000256" key="2">
    <source>
        <dbReference type="ARBA" id="ARBA00040149"/>
    </source>
</evidence>
<feature type="compositionally biased region" description="Basic and acidic residues" evidence="3">
    <location>
        <begin position="557"/>
        <end position="598"/>
    </location>
</feature>
<dbReference type="PANTHER" id="PTHR46292">
    <property type="entry name" value="COILED-COIL DOMAIN-CONTAINING PROTEIN 102A"/>
    <property type="match status" value="1"/>
</dbReference>
<dbReference type="OrthoDB" id="5984396at2759"/>
<feature type="compositionally biased region" description="Basic and acidic residues" evidence="3">
    <location>
        <begin position="318"/>
        <end position="328"/>
    </location>
</feature>
<feature type="region of interest" description="Disordered" evidence="3">
    <location>
        <begin position="456"/>
        <end position="510"/>
    </location>
</feature>
<dbReference type="AlphaFoldDB" id="A0A8S4A6Z8"/>
<dbReference type="Gene3D" id="1.10.287.1490">
    <property type="match status" value="1"/>
</dbReference>
<dbReference type="GO" id="GO:0016459">
    <property type="term" value="C:myosin complex"/>
    <property type="evidence" value="ECO:0007669"/>
    <property type="project" value="InterPro"/>
</dbReference>
<feature type="compositionally biased region" description="Low complexity" evidence="3">
    <location>
        <begin position="493"/>
        <end position="510"/>
    </location>
</feature>
<sequence length="1031" mass="112577">MAALPRGADGQVSQLHGSGVAGALPGLEKVIPVGQEGDKKAAQAGPDCGPRLSAPAHTPVQSGKTVRGTVDPPAGPCAGGGPEAPQYECREILISDLVKSESGLLEKVDDRSPLQFDRLPGWPAHPGGFSPTVFFGFNAFYLGFMIDVQLLVPWLRIWALSTFYLLLLRCILSLHPMEGQSHSSGMRRVACYGGASGCSNTRGPTGRPLRGASVGLLVSPYKAAHAYVFILHPTGPKVSKKEAIFHQDCMKMGVLWNEGRRRAHPPQSQTTLQSEPPLAFWPMVPGGDRGWGSRGGRPKKRVPARACARGSAPAVKTASREPQTERDSSPPAGNPSLSSGHGYFWCEPGQAQQNRLRLDGKATLVVNVCVNVGVNVFIRSEHNEQPGCSDTPLGFMVPDGPPNGRTAAVIGSESLAYELWGGWSRCRPDLGVDEPAPRPLFSLAALLHTTAVMNHTPSPHLSEGGKSGGGLMCSLGLGSDRGVRSPDSLAHTPSPTGETPSSSPPLLLSPGLGGLGGLGLGSLGAMGEGAGADWESREELRLRELEEARARAAQMEKTMRQRLDTLTKELSGVRRERQELGAENELLRQETLRLRGDHPAQPPAATSTPSPSTSPAHAACSSSSSSVSPPSPAPSFSSPKLHADGKPDGVREGPPGSPEPEPVRDVDRKKMSQKKDRELLESVLADADGSETWENRAANPAGSRSSSGLSRQERSRQLWEDMSMVEEDSSKLNALQLRIDESQKVLLKEREDKLALSKSIERLEAELSQWKLKYEELSKSKQEALKQLNLLKEMHQDELGRISEDLEDELGARTSMDKKLAELRAEMERLQVENAAEWGRRERLETDKLALERDNKKLKAQVEDLEEQLAKKRRQAASALDTDLKAIQSELFERNKELGDLRHVHAKLKKQFQERTAELAHANRRVESHDAEVKKLRLRVEELKKDLGLAEDELDDSHNQTRKLQRSLDEQVEQTENLQVQLEHLQSRLRRQQQNPGLFAKMRSARFGPENPDGPSSDADEEEEELQLQIP</sequence>
<evidence type="ECO:0000313" key="6">
    <source>
        <dbReference type="Proteomes" id="UP000677803"/>
    </source>
</evidence>
<evidence type="ECO:0000256" key="1">
    <source>
        <dbReference type="ARBA" id="ARBA00023054"/>
    </source>
</evidence>
<organism evidence="5 6">
    <name type="scientific">Menidia menidia</name>
    <name type="common">Atlantic silverside</name>
    <dbReference type="NCBI Taxonomy" id="238744"/>
    <lineage>
        <taxon>Eukaryota</taxon>
        <taxon>Metazoa</taxon>
        <taxon>Chordata</taxon>
        <taxon>Craniata</taxon>
        <taxon>Vertebrata</taxon>
        <taxon>Euteleostomi</taxon>
        <taxon>Actinopterygii</taxon>
        <taxon>Neopterygii</taxon>
        <taxon>Teleostei</taxon>
        <taxon>Neoteleostei</taxon>
        <taxon>Acanthomorphata</taxon>
        <taxon>Ovalentaria</taxon>
        <taxon>Atherinomorphae</taxon>
        <taxon>Atheriniformes</taxon>
        <taxon>Atherinopsidae</taxon>
        <taxon>Menidiinae</taxon>
        <taxon>Menidia</taxon>
    </lineage>
</organism>
<proteinExistence type="predicted"/>
<dbReference type="PANTHER" id="PTHR46292:SF1">
    <property type="entry name" value="COILED-COIL DOMAIN-CONTAINING PROTEIN 102A"/>
    <property type="match status" value="1"/>
</dbReference>
<reference evidence="5" key="1">
    <citation type="submission" date="2021-05" db="EMBL/GenBank/DDBJ databases">
        <authorList>
            <person name="Tigano A."/>
        </authorList>
    </citation>
    <scope>NUCLEOTIDE SEQUENCE</scope>
</reference>
<keyword evidence="6" id="KW-1185">Reference proteome</keyword>
<evidence type="ECO:0000313" key="5">
    <source>
        <dbReference type="EMBL" id="CAG5850208.1"/>
    </source>
</evidence>
<dbReference type="Proteomes" id="UP000677803">
    <property type="component" value="Unassembled WGS sequence"/>
</dbReference>
<feature type="region of interest" description="Disordered" evidence="3">
    <location>
        <begin position="284"/>
        <end position="341"/>
    </location>
</feature>
<dbReference type="Pfam" id="PF01576">
    <property type="entry name" value="Myosin_tail_1"/>
    <property type="match status" value="1"/>
</dbReference>
<protein>
    <recommendedName>
        <fullName evidence="2">Coiled-coil domain-containing protein 102A</fullName>
    </recommendedName>
</protein>
<dbReference type="EMBL" id="CAJRST010000001">
    <property type="protein sequence ID" value="CAG5850208.1"/>
    <property type="molecule type" value="Genomic_DNA"/>
</dbReference>
<feature type="compositionally biased region" description="Basic and acidic residues" evidence="3">
    <location>
        <begin position="661"/>
        <end position="680"/>
    </location>
</feature>
<feature type="compositionally biased region" description="Basic and acidic residues" evidence="3">
    <location>
        <begin position="641"/>
        <end position="651"/>
    </location>
</feature>
<name>A0A8S4A6Z8_9TELE</name>
<feature type="region of interest" description="Disordered" evidence="3">
    <location>
        <begin position="988"/>
        <end position="1031"/>
    </location>
</feature>
<feature type="domain" description="Myosin tail" evidence="4">
    <location>
        <begin position="797"/>
        <end position="989"/>
    </location>
</feature>
<gene>
    <name evidence="5" type="ORF">MMEN_LOCUS137</name>
</gene>